<sequence>MHPRQFGALTVATVVVVAVSLALAVPTGVFAQQDAETQSFAVDDATAPDLVTPEADFTVTAVVSNPNDATSTQEVALRSGGVVLSRLSVTLPAGENVTVEYNVSATSLPLGTNFLGVYTQDEGEVTAVEVAESYAVESVSAPANVTAGDPVEVSAVVTNPNDFETTQRVDYRFDGDVVNDTDLTLAEGESAEVNFTFDTNDTEPGDYVHSVFTHSDGLVAEITVENATEPEPPTQNASVTFEDQNTTGESVVVANATLPEGGFIAVLNESGDVVGATEYLENGTSENVSVPFLTPLDENDSGTYTAQLHMDTNDNQELDFLTSNGTEDTPYLDEANEAVADDAEVTVEANVTEPEPENASVSFEDQNTTGESVTVANATLPEGGFIAVLNESGDVVGATDYLENGTSENVTVSLLTPLDENDSGVYTAQLHEDTNDNQELDFLTSNGTEDTPYLDENGTAVADSANVTVEADVTEPEPENASVTFEDQNTTGESVVVANATLPEGGFIAILNESGDVVGATEYLENGTSENVSVALLEPLDENDSGSYTAQLHMDTNDNQELDFLTSDGTEDTPYEDESGEAVADDAEVTVEAADGNETAALAPMRL</sequence>
<dbReference type="Pfam" id="PF23951">
    <property type="entry name" value="DUF7282"/>
    <property type="match status" value="3"/>
</dbReference>
<gene>
    <name evidence="2" type="ORF">ACFO0N_04680</name>
</gene>
<dbReference type="EMBL" id="JBHSDS010000003">
    <property type="protein sequence ID" value="MFC4357243.1"/>
    <property type="molecule type" value="Genomic_DNA"/>
</dbReference>
<evidence type="ECO:0000259" key="1">
    <source>
        <dbReference type="Pfam" id="PF23951"/>
    </source>
</evidence>
<accession>A0ABD5P956</accession>
<feature type="domain" description="DUF7282" evidence="1">
    <location>
        <begin position="481"/>
        <end position="590"/>
    </location>
</feature>
<dbReference type="InterPro" id="IPR013783">
    <property type="entry name" value="Ig-like_fold"/>
</dbReference>
<protein>
    <recommendedName>
        <fullName evidence="1">DUF7282 domain-containing protein</fullName>
    </recommendedName>
</protein>
<dbReference type="Proteomes" id="UP001595921">
    <property type="component" value="Unassembled WGS sequence"/>
</dbReference>
<organism evidence="2 3">
    <name type="scientific">Halobium salinum</name>
    <dbReference type="NCBI Taxonomy" id="1364940"/>
    <lineage>
        <taxon>Archaea</taxon>
        <taxon>Methanobacteriati</taxon>
        <taxon>Methanobacteriota</taxon>
        <taxon>Stenosarchaea group</taxon>
        <taxon>Halobacteria</taxon>
        <taxon>Halobacteriales</taxon>
        <taxon>Haloferacaceae</taxon>
        <taxon>Halobium</taxon>
    </lineage>
</organism>
<feature type="domain" description="DUF7282" evidence="1">
    <location>
        <begin position="237"/>
        <end position="346"/>
    </location>
</feature>
<dbReference type="RefSeq" id="WP_267622454.1">
    <property type="nucleotide sequence ID" value="NZ_JAODIW010000006.1"/>
</dbReference>
<name>A0ABD5P956_9EURY</name>
<proteinExistence type="predicted"/>
<keyword evidence="3" id="KW-1185">Reference proteome</keyword>
<comment type="caution">
    <text evidence="2">The sequence shown here is derived from an EMBL/GenBank/DDBJ whole genome shotgun (WGS) entry which is preliminary data.</text>
</comment>
<evidence type="ECO:0000313" key="3">
    <source>
        <dbReference type="Proteomes" id="UP001595921"/>
    </source>
</evidence>
<dbReference type="InterPro" id="IPR055706">
    <property type="entry name" value="Slg1/2_DUF7282"/>
</dbReference>
<dbReference type="Gene3D" id="2.60.40.10">
    <property type="entry name" value="Immunoglobulins"/>
    <property type="match status" value="2"/>
</dbReference>
<feature type="domain" description="DUF7282" evidence="1">
    <location>
        <begin position="359"/>
        <end position="468"/>
    </location>
</feature>
<dbReference type="AlphaFoldDB" id="A0ABD5P956"/>
<evidence type="ECO:0000313" key="2">
    <source>
        <dbReference type="EMBL" id="MFC4357243.1"/>
    </source>
</evidence>
<reference evidence="2 3" key="1">
    <citation type="journal article" date="2019" name="Int. J. Syst. Evol. Microbiol.">
        <title>The Global Catalogue of Microorganisms (GCM) 10K type strain sequencing project: providing services to taxonomists for standard genome sequencing and annotation.</title>
        <authorList>
            <consortium name="The Broad Institute Genomics Platform"/>
            <consortium name="The Broad Institute Genome Sequencing Center for Infectious Disease"/>
            <person name="Wu L."/>
            <person name="Ma J."/>
        </authorList>
    </citation>
    <scope>NUCLEOTIDE SEQUENCE [LARGE SCALE GENOMIC DNA]</scope>
    <source>
        <strain evidence="2 3">CGMCC 1.12553</strain>
    </source>
</reference>